<evidence type="ECO:0000313" key="2">
    <source>
        <dbReference type="EMBL" id="KKK99362.1"/>
    </source>
</evidence>
<dbReference type="PANTHER" id="PTHR30222">
    <property type="entry name" value="SPERMIDINE/PUTRESCINE-BINDING PERIPLASMIC PROTEIN"/>
    <property type="match status" value="1"/>
</dbReference>
<dbReference type="SUPFAM" id="SSF53850">
    <property type="entry name" value="Periplasmic binding protein-like II"/>
    <property type="match status" value="1"/>
</dbReference>
<name>A0A0F8ZZJ1_9ZZZZ</name>
<evidence type="ECO:0000256" key="1">
    <source>
        <dbReference type="ARBA" id="ARBA00022729"/>
    </source>
</evidence>
<dbReference type="InterPro" id="IPR006059">
    <property type="entry name" value="SBP"/>
</dbReference>
<gene>
    <name evidence="2" type="ORF">LCGC14_2633510</name>
</gene>
<dbReference type="PANTHER" id="PTHR30222:SF17">
    <property type="entry name" value="SPERMIDINE_PUTRESCINE-BINDING PERIPLASMIC PROTEIN"/>
    <property type="match status" value="1"/>
</dbReference>
<feature type="non-terminal residue" evidence="2">
    <location>
        <position position="375"/>
    </location>
</feature>
<organism evidence="2">
    <name type="scientific">marine sediment metagenome</name>
    <dbReference type="NCBI Taxonomy" id="412755"/>
    <lineage>
        <taxon>unclassified sequences</taxon>
        <taxon>metagenomes</taxon>
        <taxon>ecological metagenomes</taxon>
    </lineage>
</organism>
<dbReference type="Pfam" id="PF13416">
    <property type="entry name" value="SBP_bac_8"/>
    <property type="match status" value="1"/>
</dbReference>
<dbReference type="EMBL" id="LAZR01045236">
    <property type="protein sequence ID" value="KKK99362.1"/>
    <property type="molecule type" value="Genomic_DNA"/>
</dbReference>
<protein>
    <recommendedName>
        <fullName evidence="3">Extracellular solute-binding protein</fullName>
    </recommendedName>
</protein>
<evidence type="ECO:0008006" key="3">
    <source>
        <dbReference type="Google" id="ProtNLM"/>
    </source>
</evidence>
<proteinExistence type="predicted"/>
<keyword evidence="1" id="KW-0732">Signal</keyword>
<sequence>MVDANTTKNTLLRREAKNMEGKEKKITRRGFLGNTLKIGAGMAAYPIFRNLLRGSNSPFQAFAGTEEEAEIKELRLWASGTMTIEEHWKKLENELGIKILFSDNGNAVGPVISKMVFGDAAEIYDVSGLQGGAEKELADQGAILPWDMSLIPNWDDDVWPMVRNIPYHMADGKRYGIPFSINADSMIYNADKGPVCDTYAYVFDKGLKGKTSMEDYWANAVIFAAMYMKENNIESLGGMKDPGNLTEDELGTVMEFLIKHKKDGQFRTFWSGWEQGVSLITSGEVWVMTGWEPIVYAAQEKGINAKYAVPKEGYEGWSNDLLLHKGVKKRGLYETAHEFCTAGYKFFCVEGKTTAKERKQLIKALSDGEIHGLTG</sequence>
<dbReference type="Gene3D" id="3.40.190.10">
    <property type="entry name" value="Periplasmic binding protein-like II"/>
    <property type="match status" value="2"/>
</dbReference>
<reference evidence="2" key="1">
    <citation type="journal article" date="2015" name="Nature">
        <title>Complex archaea that bridge the gap between prokaryotes and eukaryotes.</title>
        <authorList>
            <person name="Spang A."/>
            <person name="Saw J.H."/>
            <person name="Jorgensen S.L."/>
            <person name="Zaremba-Niedzwiedzka K."/>
            <person name="Martijn J."/>
            <person name="Lind A.E."/>
            <person name="van Eijk R."/>
            <person name="Schleper C."/>
            <person name="Guy L."/>
            <person name="Ettema T.J."/>
        </authorList>
    </citation>
    <scope>NUCLEOTIDE SEQUENCE</scope>
</reference>
<dbReference type="AlphaFoldDB" id="A0A0F8ZZJ1"/>
<accession>A0A0F8ZZJ1</accession>
<comment type="caution">
    <text evidence="2">The sequence shown here is derived from an EMBL/GenBank/DDBJ whole genome shotgun (WGS) entry which is preliminary data.</text>
</comment>